<gene>
    <name evidence="2" type="ORF">BJ212DRAFT_1472041</name>
</gene>
<feature type="domain" description="G" evidence="1">
    <location>
        <begin position="8"/>
        <end position="132"/>
    </location>
</feature>
<dbReference type="OrthoDB" id="8954335at2759"/>
<dbReference type="GeneID" id="64633032"/>
<dbReference type="GO" id="GO:0005525">
    <property type="term" value="F:GTP binding"/>
    <property type="evidence" value="ECO:0007669"/>
    <property type="project" value="InterPro"/>
</dbReference>
<comment type="caution">
    <text evidence="2">The sequence shown here is derived from an EMBL/GenBank/DDBJ whole genome shotgun (WGS) entry which is preliminary data.</text>
</comment>
<dbReference type="InterPro" id="IPR027417">
    <property type="entry name" value="P-loop_NTPase"/>
</dbReference>
<evidence type="ECO:0000313" key="2">
    <source>
        <dbReference type="EMBL" id="KAG1796132.1"/>
    </source>
</evidence>
<dbReference type="GO" id="GO:0016787">
    <property type="term" value="F:hydrolase activity"/>
    <property type="evidence" value="ECO:0007669"/>
    <property type="project" value="UniProtKB-KW"/>
</dbReference>
<keyword evidence="3" id="KW-1185">Reference proteome</keyword>
<dbReference type="GO" id="GO:0002098">
    <property type="term" value="P:tRNA wobble uridine modification"/>
    <property type="evidence" value="ECO:0007669"/>
    <property type="project" value="TreeGrafter"/>
</dbReference>
<evidence type="ECO:0000259" key="1">
    <source>
        <dbReference type="Pfam" id="PF01926"/>
    </source>
</evidence>
<keyword evidence="2" id="KW-0378">Hydrolase</keyword>
<proteinExistence type="predicted"/>
<name>A0A9P7DJR6_9AGAM</name>
<dbReference type="Proteomes" id="UP000807769">
    <property type="component" value="Unassembled WGS sequence"/>
</dbReference>
<dbReference type="AlphaFoldDB" id="A0A9P7DJR6"/>
<dbReference type="GO" id="GO:0030488">
    <property type="term" value="P:tRNA methylation"/>
    <property type="evidence" value="ECO:0007669"/>
    <property type="project" value="TreeGrafter"/>
</dbReference>
<dbReference type="EMBL" id="JABBWG010000282">
    <property type="protein sequence ID" value="KAG1796132.1"/>
    <property type="molecule type" value="Genomic_DNA"/>
</dbReference>
<dbReference type="SUPFAM" id="SSF52540">
    <property type="entry name" value="P-loop containing nucleoside triphosphate hydrolases"/>
    <property type="match status" value="1"/>
</dbReference>
<dbReference type="Pfam" id="PF01926">
    <property type="entry name" value="MMR_HSR1"/>
    <property type="match status" value="1"/>
</dbReference>
<dbReference type="RefSeq" id="XP_041185311.1">
    <property type="nucleotide sequence ID" value="XM_041339016.1"/>
</dbReference>
<accession>A0A9P7DJR6</accession>
<organism evidence="2 3">
    <name type="scientific">Suillus subaureus</name>
    <dbReference type="NCBI Taxonomy" id="48587"/>
    <lineage>
        <taxon>Eukaryota</taxon>
        <taxon>Fungi</taxon>
        <taxon>Dikarya</taxon>
        <taxon>Basidiomycota</taxon>
        <taxon>Agaricomycotina</taxon>
        <taxon>Agaricomycetes</taxon>
        <taxon>Agaricomycetidae</taxon>
        <taxon>Boletales</taxon>
        <taxon>Suillineae</taxon>
        <taxon>Suillaceae</taxon>
        <taxon>Suillus</taxon>
    </lineage>
</organism>
<evidence type="ECO:0000313" key="3">
    <source>
        <dbReference type="Proteomes" id="UP000807769"/>
    </source>
</evidence>
<dbReference type="PANTHER" id="PTHR42714">
    <property type="entry name" value="TRNA MODIFICATION GTPASE GTPBP3"/>
    <property type="match status" value="1"/>
</dbReference>
<reference evidence="2" key="1">
    <citation type="journal article" date="2020" name="New Phytol.">
        <title>Comparative genomics reveals dynamic genome evolution in host specialist ectomycorrhizal fungi.</title>
        <authorList>
            <person name="Lofgren L.A."/>
            <person name="Nguyen N.H."/>
            <person name="Vilgalys R."/>
            <person name="Ruytinx J."/>
            <person name="Liao H.L."/>
            <person name="Branco S."/>
            <person name="Kuo A."/>
            <person name="LaButti K."/>
            <person name="Lipzen A."/>
            <person name="Andreopoulos W."/>
            <person name="Pangilinan J."/>
            <person name="Riley R."/>
            <person name="Hundley H."/>
            <person name="Na H."/>
            <person name="Barry K."/>
            <person name="Grigoriev I.V."/>
            <person name="Stajich J.E."/>
            <person name="Kennedy P.G."/>
        </authorList>
    </citation>
    <scope>NUCLEOTIDE SEQUENCE</scope>
    <source>
        <strain evidence="2">MN1</strain>
    </source>
</reference>
<dbReference type="Gene3D" id="3.40.50.300">
    <property type="entry name" value="P-loop containing nucleotide triphosphate hydrolases"/>
    <property type="match status" value="1"/>
</dbReference>
<dbReference type="GO" id="GO:0005737">
    <property type="term" value="C:cytoplasm"/>
    <property type="evidence" value="ECO:0007669"/>
    <property type="project" value="TreeGrafter"/>
</dbReference>
<sequence>MDTRKKNIVLFGPAGAGKSSLVNLMAGKDVAVTSNDTQRCTLHWQQYPIKFDGESYMVFDTVGLDEPQLNITEYLNAVENAYRLIQDLEAQGGIDLLLFCMRAGRLTETLRTNYRLFHEFLCDKKVPIVVAVTHLETETTMEDWWGRNEKTFQQMHVAGHACITAKNNVHFQNLYEQSRVIIRNIVKQRTADGQRQAWIGGNSMFVSLMRKLKQLLVGNLRVKKDIIPRLKRCGLSPDLAKELARMIDRGV</sequence>
<dbReference type="PANTHER" id="PTHR42714:SF6">
    <property type="entry name" value="TRANSLATION INITIATION FACTOR IF-2"/>
    <property type="match status" value="1"/>
</dbReference>
<dbReference type="CDD" id="cd00882">
    <property type="entry name" value="Ras_like_GTPase"/>
    <property type="match status" value="1"/>
</dbReference>
<dbReference type="InterPro" id="IPR006073">
    <property type="entry name" value="GTP-bd"/>
</dbReference>
<protein>
    <submittedName>
        <fullName evidence="2">P-loop containing nucleoside triphosphate hydrolase protein</fullName>
    </submittedName>
</protein>